<dbReference type="PIRSF" id="PIRSF000495">
    <property type="entry name" value="Amidotransf_hisH"/>
    <property type="match status" value="1"/>
</dbReference>
<dbReference type="EC" id="4.3.2.10" evidence="10"/>
<evidence type="ECO:0000259" key="12">
    <source>
        <dbReference type="Pfam" id="PF00117"/>
    </source>
</evidence>
<evidence type="ECO:0000256" key="6">
    <source>
        <dbReference type="ARBA" id="ARBA00023102"/>
    </source>
</evidence>
<dbReference type="GO" id="GO:0016829">
    <property type="term" value="F:lyase activity"/>
    <property type="evidence" value="ECO:0007669"/>
    <property type="project" value="UniProtKB-KW"/>
</dbReference>
<feature type="active site" evidence="10 11">
    <location>
        <position position="182"/>
    </location>
</feature>
<evidence type="ECO:0000313" key="14">
    <source>
        <dbReference type="Proteomes" id="UP000251213"/>
    </source>
</evidence>
<feature type="active site" description="Nucleophile" evidence="10 11">
    <location>
        <position position="79"/>
    </location>
</feature>
<keyword evidence="3 10" id="KW-0028">Amino-acid biosynthesis</keyword>
<keyword evidence="6 10" id="KW-0368">Histidine biosynthesis</keyword>
<evidence type="ECO:0000256" key="7">
    <source>
        <dbReference type="ARBA" id="ARBA00023239"/>
    </source>
</evidence>
<evidence type="ECO:0000313" key="13">
    <source>
        <dbReference type="EMBL" id="RAL24501.1"/>
    </source>
</evidence>
<gene>
    <name evidence="10" type="primary">hisH</name>
    <name evidence="13" type="ORF">DL897_09315</name>
</gene>
<feature type="active site" evidence="10 11">
    <location>
        <position position="180"/>
    </location>
</feature>
<dbReference type="AlphaFoldDB" id="A0A364K5E2"/>
<name>A0A364K5E2_9BACL</name>
<comment type="catalytic activity">
    <reaction evidence="9 10">
        <text>L-glutamine + H2O = L-glutamate + NH4(+)</text>
        <dbReference type="Rhea" id="RHEA:15889"/>
        <dbReference type="ChEBI" id="CHEBI:15377"/>
        <dbReference type="ChEBI" id="CHEBI:28938"/>
        <dbReference type="ChEBI" id="CHEBI:29985"/>
        <dbReference type="ChEBI" id="CHEBI:58359"/>
        <dbReference type="EC" id="3.5.1.2"/>
    </reaction>
</comment>
<dbReference type="EMBL" id="QJKK01000004">
    <property type="protein sequence ID" value="RAL24501.1"/>
    <property type="molecule type" value="Genomic_DNA"/>
</dbReference>
<protein>
    <recommendedName>
        <fullName evidence="10">Imidazole glycerol phosphate synthase subunit HisH</fullName>
        <ecNumber evidence="10">4.3.2.10</ecNumber>
    </recommendedName>
    <alternativeName>
        <fullName evidence="10">IGP synthase glutaminase subunit</fullName>
        <ecNumber evidence="10">3.5.1.2</ecNumber>
    </alternativeName>
    <alternativeName>
        <fullName evidence="10">IGP synthase subunit HisH</fullName>
    </alternativeName>
    <alternativeName>
        <fullName evidence="10">ImGP synthase subunit HisH</fullName>
        <shortName evidence="10">IGPS subunit HisH</shortName>
    </alternativeName>
</protein>
<dbReference type="CDD" id="cd01748">
    <property type="entry name" value="GATase1_IGP_Synthase"/>
    <property type="match status" value="1"/>
</dbReference>
<dbReference type="InterPro" id="IPR017926">
    <property type="entry name" value="GATASE"/>
</dbReference>
<evidence type="ECO:0000256" key="11">
    <source>
        <dbReference type="PIRSR" id="PIRSR000495-1"/>
    </source>
</evidence>
<dbReference type="SUPFAM" id="SSF52317">
    <property type="entry name" value="Class I glutamine amidotransferase-like"/>
    <property type="match status" value="1"/>
</dbReference>
<evidence type="ECO:0000256" key="5">
    <source>
        <dbReference type="ARBA" id="ARBA00022962"/>
    </source>
</evidence>
<dbReference type="RefSeq" id="WP_113658872.1">
    <property type="nucleotide sequence ID" value="NZ_KZ845666.1"/>
</dbReference>
<reference evidence="13 14" key="2">
    <citation type="submission" date="2018-06" db="EMBL/GenBank/DDBJ databases">
        <authorList>
            <person name="Zhirakovskaya E."/>
        </authorList>
    </citation>
    <scope>NUCLEOTIDE SEQUENCE [LARGE SCALE GENOMIC DNA]</scope>
    <source>
        <strain evidence="13 14">FBKL4.011</strain>
    </source>
</reference>
<dbReference type="InterPro" id="IPR010139">
    <property type="entry name" value="Imidazole-glycPsynth_HisH"/>
</dbReference>
<keyword evidence="5 10" id="KW-0315">Glutamine amidotransferase</keyword>
<keyword evidence="10" id="KW-0963">Cytoplasm</keyword>
<evidence type="ECO:0000256" key="4">
    <source>
        <dbReference type="ARBA" id="ARBA00022801"/>
    </source>
</evidence>
<comment type="function">
    <text evidence="10">IGPS catalyzes the conversion of PRFAR and glutamine to IGP, AICAR and glutamate. The HisH subunit catalyzes the hydrolysis of glutamine to glutamate and ammonia as part of the synthesis of IGP and AICAR. The resulting ammonia molecule is channeled to the active site of HisF.</text>
</comment>
<dbReference type="PANTHER" id="PTHR42701">
    <property type="entry name" value="IMIDAZOLE GLYCEROL PHOSPHATE SYNTHASE SUBUNIT HISH"/>
    <property type="match status" value="1"/>
</dbReference>
<dbReference type="PANTHER" id="PTHR42701:SF1">
    <property type="entry name" value="IMIDAZOLE GLYCEROL PHOSPHATE SYNTHASE SUBUNIT HISH"/>
    <property type="match status" value="1"/>
</dbReference>
<keyword evidence="14" id="KW-1185">Reference proteome</keyword>
<dbReference type="PROSITE" id="PS51273">
    <property type="entry name" value="GATASE_TYPE_1"/>
    <property type="match status" value="1"/>
</dbReference>
<sequence>MLAIIDYGMGNLHSLSKALERMGYDYVITSDPDVLRKANGLILPGVGAFGDAMYELAIRGIDTVIKAEALEGKPLLGICLGMQLLFSSSDENGYYEGLNLLPGHVARFRGELRIPHMGWNWLFFKHPHPLFRDLSEDYVYFVHSYYVQAANSEDVIATTNYGTSVPAIVARNQIYGMQFHPEKSGKLGLKLLNQFARLVEKVGVDVS</sequence>
<comment type="subcellular location">
    <subcellularLocation>
        <location evidence="10">Cytoplasm</location>
    </subcellularLocation>
</comment>
<comment type="subunit">
    <text evidence="2 10">Heterodimer of HisH and HisF.</text>
</comment>
<evidence type="ECO:0000256" key="9">
    <source>
        <dbReference type="ARBA" id="ARBA00049534"/>
    </source>
</evidence>
<dbReference type="EC" id="3.5.1.2" evidence="10"/>
<dbReference type="Pfam" id="PF00117">
    <property type="entry name" value="GATase"/>
    <property type="match status" value="1"/>
</dbReference>
<dbReference type="NCBIfam" id="TIGR01855">
    <property type="entry name" value="IMP_synth_hisH"/>
    <property type="match status" value="1"/>
</dbReference>
<evidence type="ECO:0000256" key="10">
    <source>
        <dbReference type="HAMAP-Rule" id="MF_00278"/>
    </source>
</evidence>
<dbReference type="UniPathway" id="UPA00031">
    <property type="reaction ID" value="UER00010"/>
</dbReference>
<dbReference type="Gene3D" id="3.40.50.880">
    <property type="match status" value="1"/>
</dbReference>
<comment type="catalytic activity">
    <reaction evidence="8 10">
        <text>5-[(5-phospho-1-deoxy-D-ribulos-1-ylimino)methylamino]-1-(5-phospho-beta-D-ribosyl)imidazole-4-carboxamide + L-glutamine = D-erythro-1-(imidazol-4-yl)glycerol 3-phosphate + 5-amino-1-(5-phospho-beta-D-ribosyl)imidazole-4-carboxamide + L-glutamate + H(+)</text>
        <dbReference type="Rhea" id="RHEA:24793"/>
        <dbReference type="ChEBI" id="CHEBI:15378"/>
        <dbReference type="ChEBI" id="CHEBI:29985"/>
        <dbReference type="ChEBI" id="CHEBI:58278"/>
        <dbReference type="ChEBI" id="CHEBI:58359"/>
        <dbReference type="ChEBI" id="CHEBI:58475"/>
        <dbReference type="ChEBI" id="CHEBI:58525"/>
        <dbReference type="EC" id="4.3.2.10"/>
    </reaction>
</comment>
<dbReference type="GO" id="GO:0004359">
    <property type="term" value="F:glutaminase activity"/>
    <property type="evidence" value="ECO:0007669"/>
    <property type="project" value="UniProtKB-EC"/>
</dbReference>
<reference evidence="13 14" key="1">
    <citation type="submission" date="2018-06" db="EMBL/GenBank/DDBJ databases">
        <title>Thermoflavimicrobium daqus sp. nov., a thermophilic microbe isolated from Moutai-flavour Daqu.</title>
        <authorList>
            <person name="Wang X."/>
            <person name="Zhou H."/>
        </authorList>
    </citation>
    <scope>NUCLEOTIDE SEQUENCE [LARGE SCALE GENOMIC DNA]</scope>
    <source>
        <strain evidence="13 14">FBKL4.011</strain>
    </source>
</reference>
<comment type="caution">
    <text evidence="13">The sequence shown here is derived from an EMBL/GenBank/DDBJ whole genome shotgun (WGS) entry which is preliminary data.</text>
</comment>
<dbReference type="GO" id="GO:0000107">
    <property type="term" value="F:imidazoleglycerol-phosphate synthase activity"/>
    <property type="evidence" value="ECO:0007669"/>
    <property type="project" value="UniProtKB-UniRule"/>
</dbReference>
<dbReference type="OrthoDB" id="9807137at2"/>
<accession>A0A364K5E2</accession>
<dbReference type="Proteomes" id="UP000251213">
    <property type="component" value="Unassembled WGS sequence"/>
</dbReference>
<dbReference type="InterPro" id="IPR029062">
    <property type="entry name" value="Class_I_gatase-like"/>
</dbReference>
<feature type="domain" description="Glutamine amidotransferase" evidence="12">
    <location>
        <begin position="4"/>
        <end position="195"/>
    </location>
</feature>
<organism evidence="13 14">
    <name type="scientific">Thermoflavimicrobium daqui</name>
    <dbReference type="NCBI Taxonomy" id="2137476"/>
    <lineage>
        <taxon>Bacteria</taxon>
        <taxon>Bacillati</taxon>
        <taxon>Bacillota</taxon>
        <taxon>Bacilli</taxon>
        <taxon>Bacillales</taxon>
        <taxon>Thermoactinomycetaceae</taxon>
        <taxon>Thermoflavimicrobium</taxon>
    </lineage>
</organism>
<dbReference type="HAMAP" id="MF_00278">
    <property type="entry name" value="HisH"/>
    <property type="match status" value="1"/>
</dbReference>
<dbReference type="GO" id="GO:0005737">
    <property type="term" value="C:cytoplasm"/>
    <property type="evidence" value="ECO:0007669"/>
    <property type="project" value="UniProtKB-SubCell"/>
</dbReference>
<dbReference type="GO" id="GO:0000105">
    <property type="term" value="P:L-histidine biosynthetic process"/>
    <property type="evidence" value="ECO:0007669"/>
    <property type="project" value="UniProtKB-UniRule"/>
</dbReference>
<evidence type="ECO:0000256" key="2">
    <source>
        <dbReference type="ARBA" id="ARBA00011152"/>
    </source>
</evidence>
<proteinExistence type="inferred from homology"/>
<evidence type="ECO:0000256" key="1">
    <source>
        <dbReference type="ARBA" id="ARBA00005091"/>
    </source>
</evidence>
<evidence type="ECO:0000256" key="3">
    <source>
        <dbReference type="ARBA" id="ARBA00022605"/>
    </source>
</evidence>
<evidence type="ECO:0000256" key="8">
    <source>
        <dbReference type="ARBA" id="ARBA00047838"/>
    </source>
</evidence>
<comment type="pathway">
    <text evidence="1 10">Amino-acid biosynthesis; L-histidine biosynthesis; L-histidine from 5-phospho-alpha-D-ribose 1-diphosphate: step 5/9.</text>
</comment>
<keyword evidence="7 10" id="KW-0456">Lyase</keyword>
<keyword evidence="4 10" id="KW-0378">Hydrolase</keyword>